<sequence>MPVLFKLKVTFPELPSWATLSGRLTALYGVPTDKLGVSYSDPDGDEITLNTEEELLDYYETSSSTRSGEALRLKVVDLTLLRSGVSATPRVEPLAFDVDDDWQKFPSVHVLSGIEFLQEPSLFDNPHAFVEVLNESTPSGHSKPLVDVQDDDDTVASTIQDPTSADKGKQREALSFPSTTSLIDEETGEKHPIHYRPPSQMGESTKDIHSHDATTHPPSSPPVQTTDGSDHVDDDPPLPTIDPASTASGNQSSLTEDIAALLGSLNNAVAANPQLGESFQRIMHNTRSGAYWRDHRDSLHQTVQNMTQAMGTATEEFRRNAEAEAARNISQLLGNLFQALSTPLQGDHPANRDGSDQTTAMDNHEADERENAEGSPRSIPGAFPHHRDHGHPWRGRGRHFHHSWGSHHHHHGTPPRSPPPLHMPGTAPPPPPPPPIMYGMPPPPPMPGVVPPPHIPGMFGMPPPPPPPNIPGVPPGPPPHAGHPGPFNPFGPYPPPHGRGWGPFRNFPPPPTPPVDDPAHHSAPPRGPSRFSGSVPSGAQEEGHPPSDRIWDPELRPSWLPAPPPIEPQTSEGRPSPQELLASVTAAKEKYKEEKERYRREKHELRKLRQERRSSGMTPAAGPSASLPVSREPSHEEHREVELPASPAGVARSNTYLLEMVSASPAPRRSATIGGGEQRVRSEGQEFQDARVLGRISRRLSDVRCESLYLRD</sequence>
<evidence type="ECO:0000313" key="3">
    <source>
        <dbReference type="Proteomes" id="UP000298030"/>
    </source>
</evidence>
<evidence type="ECO:0000313" key="2">
    <source>
        <dbReference type="EMBL" id="TEB38866.1"/>
    </source>
</evidence>
<feature type="region of interest" description="Disordered" evidence="1">
    <location>
        <begin position="662"/>
        <end position="684"/>
    </location>
</feature>
<dbReference type="AlphaFoldDB" id="A0A4Y7TXG2"/>
<proteinExistence type="predicted"/>
<dbReference type="STRING" id="71717.A0A4Y7TXG2"/>
<dbReference type="OrthoDB" id="661148at2759"/>
<evidence type="ECO:0000256" key="1">
    <source>
        <dbReference type="SAM" id="MobiDB-lite"/>
    </source>
</evidence>
<feature type="region of interest" description="Disordered" evidence="1">
    <location>
        <begin position="461"/>
        <end position="648"/>
    </location>
</feature>
<comment type="caution">
    <text evidence="2">The sequence shown here is derived from an EMBL/GenBank/DDBJ whole genome shotgun (WGS) entry which is preliminary data.</text>
</comment>
<keyword evidence="3" id="KW-1185">Reference proteome</keyword>
<name>A0A4Y7TXG2_COPMI</name>
<feature type="compositionally biased region" description="Basic and acidic residues" evidence="1">
    <location>
        <begin position="541"/>
        <end position="555"/>
    </location>
</feature>
<feature type="compositionally biased region" description="Basic and acidic residues" evidence="1">
    <location>
        <begin position="204"/>
        <end position="214"/>
    </location>
</feature>
<reference evidence="2 3" key="1">
    <citation type="journal article" date="2019" name="Nat. Ecol. Evol.">
        <title>Megaphylogeny resolves global patterns of mushroom evolution.</title>
        <authorList>
            <person name="Varga T."/>
            <person name="Krizsan K."/>
            <person name="Foldi C."/>
            <person name="Dima B."/>
            <person name="Sanchez-Garcia M."/>
            <person name="Sanchez-Ramirez S."/>
            <person name="Szollosi G.J."/>
            <person name="Szarkandi J.G."/>
            <person name="Papp V."/>
            <person name="Albert L."/>
            <person name="Andreopoulos W."/>
            <person name="Angelini C."/>
            <person name="Antonin V."/>
            <person name="Barry K.W."/>
            <person name="Bougher N.L."/>
            <person name="Buchanan P."/>
            <person name="Buyck B."/>
            <person name="Bense V."/>
            <person name="Catcheside P."/>
            <person name="Chovatia M."/>
            <person name="Cooper J."/>
            <person name="Damon W."/>
            <person name="Desjardin D."/>
            <person name="Finy P."/>
            <person name="Geml J."/>
            <person name="Haridas S."/>
            <person name="Hughes K."/>
            <person name="Justo A."/>
            <person name="Karasinski D."/>
            <person name="Kautmanova I."/>
            <person name="Kiss B."/>
            <person name="Kocsube S."/>
            <person name="Kotiranta H."/>
            <person name="LaButti K.M."/>
            <person name="Lechner B.E."/>
            <person name="Liimatainen K."/>
            <person name="Lipzen A."/>
            <person name="Lukacs Z."/>
            <person name="Mihaltcheva S."/>
            <person name="Morgado L.N."/>
            <person name="Niskanen T."/>
            <person name="Noordeloos M.E."/>
            <person name="Ohm R.A."/>
            <person name="Ortiz-Santana B."/>
            <person name="Ovrebo C."/>
            <person name="Racz N."/>
            <person name="Riley R."/>
            <person name="Savchenko A."/>
            <person name="Shiryaev A."/>
            <person name="Soop K."/>
            <person name="Spirin V."/>
            <person name="Szebenyi C."/>
            <person name="Tomsovsky M."/>
            <person name="Tulloss R.E."/>
            <person name="Uehling J."/>
            <person name="Grigoriev I.V."/>
            <person name="Vagvolgyi C."/>
            <person name="Papp T."/>
            <person name="Martin F.M."/>
            <person name="Miettinen O."/>
            <person name="Hibbett D.S."/>
            <person name="Nagy L.G."/>
        </authorList>
    </citation>
    <scope>NUCLEOTIDE SEQUENCE [LARGE SCALE GENOMIC DNA]</scope>
    <source>
        <strain evidence="2 3">FP101781</strain>
    </source>
</reference>
<gene>
    <name evidence="2" type="ORF">FA13DRAFT_1724813</name>
</gene>
<feature type="compositionally biased region" description="Basic and acidic residues" evidence="1">
    <location>
        <begin position="632"/>
        <end position="642"/>
    </location>
</feature>
<evidence type="ECO:0008006" key="4">
    <source>
        <dbReference type="Google" id="ProtNLM"/>
    </source>
</evidence>
<feature type="compositionally biased region" description="Pro residues" evidence="1">
    <location>
        <begin position="415"/>
        <end position="435"/>
    </location>
</feature>
<feature type="compositionally biased region" description="Pro residues" evidence="1">
    <location>
        <begin position="506"/>
        <end position="516"/>
    </location>
</feature>
<feature type="compositionally biased region" description="Basic residues" evidence="1">
    <location>
        <begin position="384"/>
        <end position="413"/>
    </location>
</feature>
<accession>A0A4Y7TXG2</accession>
<dbReference type="SUPFAM" id="SSF54277">
    <property type="entry name" value="CAD &amp; PB1 domains"/>
    <property type="match status" value="1"/>
</dbReference>
<feature type="compositionally biased region" description="Basic and acidic residues" evidence="1">
    <location>
        <begin position="587"/>
        <end position="614"/>
    </location>
</feature>
<dbReference type="Proteomes" id="UP000298030">
    <property type="component" value="Unassembled WGS sequence"/>
</dbReference>
<dbReference type="Gene3D" id="3.10.20.90">
    <property type="entry name" value="Phosphatidylinositol 3-kinase Catalytic Subunit, Chain A, domain 1"/>
    <property type="match status" value="1"/>
</dbReference>
<feature type="compositionally biased region" description="Pro residues" evidence="1">
    <location>
        <begin position="461"/>
        <end position="497"/>
    </location>
</feature>
<feature type="region of interest" description="Disordered" evidence="1">
    <location>
        <begin position="342"/>
        <end position="435"/>
    </location>
</feature>
<feature type="region of interest" description="Disordered" evidence="1">
    <location>
        <begin position="156"/>
        <end position="252"/>
    </location>
</feature>
<feature type="compositionally biased region" description="Polar residues" evidence="1">
    <location>
        <begin position="243"/>
        <end position="252"/>
    </location>
</feature>
<dbReference type="EMBL" id="QPFP01000002">
    <property type="protein sequence ID" value="TEB38866.1"/>
    <property type="molecule type" value="Genomic_DNA"/>
</dbReference>
<protein>
    <recommendedName>
        <fullName evidence="4">PB1 domain-containing protein</fullName>
    </recommendedName>
</protein>
<feature type="compositionally biased region" description="Basic and acidic residues" evidence="1">
    <location>
        <begin position="362"/>
        <end position="372"/>
    </location>
</feature>
<organism evidence="2 3">
    <name type="scientific">Coprinellus micaceus</name>
    <name type="common">Glistening ink-cap mushroom</name>
    <name type="synonym">Coprinus micaceus</name>
    <dbReference type="NCBI Taxonomy" id="71717"/>
    <lineage>
        <taxon>Eukaryota</taxon>
        <taxon>Fungi</taxon>
        <taxon>Dikarya</taxon>
        <taxon>Basidiomycota</taxon>
        <taxon>Agaricomycotina</taxon>
        <taxon>Agaricomycetes</taxon>
        <taxon>Agaricomycetidae</taxon>
        <taxon>Agaricales</taxon>
        <taxon>Agaricineae</taxon>
        <taxon>Psathyrellaceae</taxon>
        <taxon>Coprinellus</taxon>
    </lineage>
</organism>